<keyword evidence="3" id="KW-1185">Reference proteome</keyword>
<dbReference type="AlphaFoldDB" id="A9AZN0"/>
<dbReference type="BioCyc" id="HAUR316274:GHYA-4507-MONOMER"/>
<keyword evidence="1" id="KW-0472">Membrane</keyword>
<dbReference type="EMBL" id="CP000875">
    <property type="protein sequence ID" value="ABX07084.1"/>
    <property type="molecule type" value="Genomic_DNA"/>
</dbReference>
<keyword evidence="1" id="KW-0812">Transmembrane</keyword>
<organism evidence="2 3">
    <name type="scientific">Herpetosiphon aurantiacus (strain ATCC 23779 / DSM 785 / 114-95)</name>
    <dbReference type="NCBI Taxonomy" id="316274"/>
    <lineage>
        <taxon>Bacteria</taxon>
        <taxon>Bacillati</taxon>
        <taxon>Chloroflexota</taxon>
        <taxon>Chloroflexia</taxon>
        <taxon>Herpetosiphonales</taxon>
        <taxon>Herpetosiphonaceae</taxon>
        <taxon>Herpetosiphon</taxon>
    </lineage>
</organism>
<dbReference type="STRING" id="316274.Haur_4452"/>
<evidence type="ECO:0000313" key="3">
    <source>
        <dbReference type="Proteomes" id="UP000000787"/>
    </source>
</evidence>
<feature type="transmembrane region" description="Helical" evidence="1">
    <location>
        <begin position="60"/>
        <end position="81"/>
    </location>
</feature>
<dbReference type="HOGENOM" id="CLU_2553631_0_0_0"/>
<protein>
    <submittedName>
        <fullName evidence="2">Uncharacterized protein</fullName>
    </submittedName>
</protein>
<accession>A9AZN0</accession>
<dbReference type="Proteomes" id="UP000000787">
    <property type="component" value="Chromosome"/>
</dbReference>
<evidence type="ECO:0000313" key="2">
    <source>
        <dbReference type="EMBL" id="ABX07084.1"/>
    </source>
</evidence>
<keyword evidence="1" id="KW-1133">Transmembrane helix</keyword>
<dbReference type="KEGG" id="hau:Haur_4452"/>
<sequence length="82" mass="8863">MNQKSVNLLSLLSGFLGTFLGLVIAYQAISSDQLWPNLWGGLGFGLWGLDSLLDKKINPLAKSIILIVGMLCLVIYLIGLLS</sequence>
<gene>
    <name evidence="2" type="ordered locus">Haur_4452</name>
</gene>
<proteinExistence type="predicted"/>
<evidence type="ECO:0000256" key="1">
    <source>
        <dbReference type="SAM" id="Phobius"/>
    </source>
</evidence>
<name>A9AZN0_HERA2</name>
<reference evidence="2 3" key="1">
    <citation type="journal article" date="2011" name="Stand. Genomic Sci.">
        <title>Complete genome sequence of the filamentous gliding predatory bacterium Herpetosiphon aurantiacus type strain (114-95(T)).</title>
        <authorList>
            <person name="Kiss H."/>
            <person name="Nett M."/>
            <person name="Domin N."/>
            <person name="Martin K."/>
            <person name="Maresca J.A."/>
            <person name="Copeland A."/>
            <person name="Lapidus A."/>
            <person name="Lucas S."/>
            <person name="Berry K.W."/>
            <person name="Glavina Del Rio T."/>
            <person name="Dalin E."/>
            <person name="Tice H."/>
            <person name="Pitluck S."/>
            <person name="Richardson P."/>
            <person name="Bruce D."/>
            <person name="Goodwin L."/>
            <person name="Han C."/>
            <person name="Detter J.C."/>
            <person name="Schmutz J."/>
            <person name="Brettin T."/>
            <person name="Land M."/>
            <person name="Hauser L."/>
            <person name="Kyrpides N.C."/>
            <person name="Ivanova N."/>
            <person name="Goker M."/>
            <person name="Woyke T."/>
            <person name="Klenk H.P."/>
            <person name="Bryant D.A."/>
        </authorList>
    </citation>
    <scope>NUCLEOTIDE SEQUENCE [LARGE SCALE GENOMIC DNA]</scope>
    <source>
        <strain evidence="3">ATCC 23779 / DSM 785 / 114-95</strain>
    </source>
</reference>
<dbReference type="InParanoid" id="A9AZN0"/>